<reference evidence="10" key="1">
    <citation type="journal article" date="2018" name="Nat. Microbiol.">
        <title>Leveraging single-cell genomics to expand the fungal tree of life.</title>
        <authorList>
            <person name="Ahrendt S.R."/>
            <person name="Quandt C.A."/>
            <person name="Ciobanu D."/>
            <person name="Clum A."/>
            <person name="Salamov A."/>
            <person name="Andreopoulos B."/>
            <person name="Cheng J.F."/>
            <person name="Woyke T."/>
            <person name="Pelin A."/>
            <person name="Henrissat B."/>
            <person name="Reynolds N.K."/>
            <person name="Benny G.L."/>
            <person name="Smith M.E."/>
            <person name="James T.Y."/>
            <person name="Grigoriev I.V."/>
        </authorList>
    </citation>
    <scope>NUCLEOTIDE SEQUENCE [LARGE SCALE GENOMIC DNA]</scope>
    <source>
        <strain evidence="10">RSA 1356</strain>
    </source>
</reference>
<evidence type="ECO:0000256" key="8">
    <source>
        <dbReference type="SAM" id="MobiDB-lite"/>
    </source>
</evidence>
<name>A0A4V1IWD5_9FUNG</name>
<feature type="compositionally biased region" description="Acidic residues" evidence="8">
    <location>
        <begin position="350"/>
        <end position="377"/>
    </location>
</feature>
<dbReference type="GO" id="GO:0032968">
    <property type="term" value="P:positive regulation of transcription elongation by RNA polymerase II"/>
    <property type="evidence" value="ECO:0007669"/>
    <property type="project" value="InterPro"/>
</dbReference>
<feature type="compositionally biased region" description="Low complexity" evidence="8">
    <location>
        <begin position="533"/>
        <end position="547"/>
    </location>
</feature>
<keyword evidence="3 7" id="KW-0805">Transcription regulation</keyword>
<feature type="region of interest" description="Disordered" evidence="8">
    <location>
        <begin position="282"/>
        <end position="586"/>
    </location>
</feature>
<dbReference type="GO" id="GO:0016251">
    <property type="term" value="F:RNA polymerase II general transcription initiation factor activity"/>
    <property type="evidence" value="ECO:0007669"/>
    <property type="project" value="TreeGrafter"/>
</dbReference>
<sequence length="646" mass="70731">MSAPLPQSGRLSLNPQQVAAIAANAAATVQKQQQQQRQQQQQAAAIPQFSDYRLKSGGTSATHQHVMRIMSRTPVEVRDLVPPVRMYRRDPRSATWEAIRQKTEREAAAAAAAAAAAEAENPGEASSQVSVGADAALDAKGARQRKKKMRPGDSIDTSVIAPFGGAALNRRNLFKKRTRQVFLSKDSAEVREERRRDNYPWILEDFDASHSFTGNLSGGQGHTAKYALFFFSDDGFRVVMADKWYKFQPKPKYRTLTAEEAEEQMQLMKKKESDRWIMHRFGRKEEDGEDGESEAKPAAGALGVRSRRDAGPRKRGMRTVDRGESSLFTDDEDDGNSSRKRKSAARGDVDELDFDIDQDFQDDEEGMQDPEQQDEETKESTRRQKSNYRMADQSDIEEVDDMEDSDKEAGKEKLSSAGKEMRKIVRGIEHDAVYESDNEKDPYAESGEEDVSASETDAEKAKDGAGTDTGSQAGKRKNVSSPGNAAARRAKSAAGANKTMKRRADSLDDSASESDSGRPISPSSPTKRMRMQSAPHSAAASGNAAKALLTRHKPNATSAPAGPSSSPSLSRPAATTITAHTPATPNGEITEQEVVALIGQGGYDIKRLVAAFRSRIQGRSARANRLKSIILAVAQTKDGKLVLRRR</sequence>
<evidence type="ECO:0000256" key="3">
    <source>
        <dbReference type="ARBA" id="ARBA00023015"/>
    </source>
</evidence>
<dbReference type="GO" id="GO:0001096">
    <property type="term" value="F:TFIIF-class transcription factor complex binding"/>
    <property type="evidence" value="ECO:0007669"/>
    <property type="project" value="TreeGrafter"/>
</dbReference>
<evidence type="ECO:0000256" key="6">
    <source>
        <dbReference type="ARBA" id="ARBA00023242"/>
    </source>
</evidence>
<evidence type="ECO:0000256" key="5">
    <source>
        <dbReference type="ARBA" id="ARBA00023163"/>
    </source>
</evidence>
<comment type="similarity">
    <text evidence="2 7">Belongs to the TFIIF alpha subunit family.</text>
</comment>
<proteinExistence type="inferred from homology"/>
<feature type="compositionally biased region" description="Acidic residues" evidence="8">
    <location>
        <begin position="394"/>
        <end position="406"/>
    </location>
</feature>
<evidence type="ECO:0000313" key="10">
    <source>
        <dbReference type="Proteomes" id="UP000271241"/>
    </source>
</evidence>
<feature type="compositionally biased region" description="Low complexity" evidence="8">
    <location>
        <begin position="555"/>
        <end position="585"/>
    </location>
</feature>
<dbReference type="AlphaFoldDB" id="A0A4V1IWD5"/>
<keyword evidence="6 7" id="KW-0539">Nucleus</keyword>
<organism evidence="9 10">
    <name type="scientific">Thamnocephalis sphaerospora</name>
    <dbReference type="NCBI Taxonomy" id="78915"/>
    <lineage>
        <taxon>Eukaryota</taxon>
        <taxon>Fungi</taxon>
        <taxon>Fungi incertae sedis</taxon>
        <taxon>Zoopagomycota</taxon>
        <taxon>Zoopagomycotina</taxon>
        <taxon>Zoopagomycetes</taxon>
        <taxon>Zoopagales</taxon>
        <taxon>Sigmoideomycetaceae</taxon>
        <taxon>Thamnocephalis</taxon>
    </lineage>
</organism>
<evidence type="ECO:0000256" key="1">
    <source>
        <dbReference type="ARBA" id="ARBA00004123"/>
    </source>
</evidence>
<dbReference type="Pfam" id="PF05793">
    <property type="entry name" value="TFIIF_alpha"/>
    <property type="match status" value="1"/>
</dbReference>
<keyword evidence="5 7" id="KW-0804">Transcription</keyword>
<dbReference type="GO" id="GO:0003677">
    <property type="term" value="F:DNA binding"/>
    <property type="evidence" value="ECO:0007669"/>
    <property type="project" value="UniProtKB-KW"/>
</dbReference>
<dbReference type="GO" id="GO:0005674">
    <property type="term" value="C:transcription factor TFIIF complex"/>
    <property type="evidence" value="ECO:0007669"/>
    <property type="project" value="TreeGrafter"/>
</dbReference>
<dbReference type="GO" id="GO:0006367">
    <property type="term" value="P:transcription initiation at RNA polymerase II promoter"/>
    <property type="evidence" value="ECO:0007669"/>
    <property type="project" value="InterPro"/>
</dbReference>
<feature type="compositionally biased region" description="Low complexity" evidence="8">
    <location>
        <begin position="483"/>
        <end position="498"/>
    </location>
</feature>
<feature type="compositionally biased region" description="Basic and acidic residues" evidence="8">
    <location>
        <begin position="407"/>
        <end position="443"/>
    </location>
</feature>
<dbReference type="InterPro" id="IPR008851">
    <property type="entry name" value="TFIIF-alpha"/>
</dbReference>
<dbReference type="OrthoDB" id="76676at2759"/>
<dbReference type="STRING" id="78915.A0A4V1IWD5"/>
<keyword evidence="4 7" id="KW-0238">DNA-binding</keyword>
<dbReference type="PANTHER" id="PTHR13011:SF0">
    <property type="entry name" value="GENERAL TRANSCRIPTION FACTOR IIF SUBUNIT 1"/>
    <property type="match status" value="1"/>
</dbReference>
<feature type="compositionally biased region" description="Basic and acidic residues" evidence="8">
    <location>
        <begin position="306"/>
        <end position="324"/>
    </location>
</feature>
<dbReference type="PANTHER" id="PTHR13011">
    <property type="entry name" value="TFIIF-ALPHA"/>
    <property type="match status" value="1"/>
</dbReference>
<evidence type="ECO:0000313" key="9">
    <source>
        <dbReference type="EMBL" id="RKP07179.1"/>
    </source>
</evidence>
<gene>
    <name evidence="9" type="ORF">THASP1DRAFT_24626</name>
</gene>
<dbReference type="SUPFAM" id="SSF50916">
    <property type="entry name" value="Rap30/74 interaction domains"/>
    <property type="match status" value="1"/>
</dbReference>
<dbReference type="InterPro" id="IPR011039">
    <property type="entry name" value="TFIIF_interaction"/>
</dbReference>
<accession>A0A4V1IWD5</accession>
<dbReference type="Proteomes" id="UP000271241">
    <property type="component" value="Unassembled WGS sequence"/>
</dbReference>
<dbReference type="EMBL" id="KZ992755">
    <property type="protein sequence ID" value="RKP07179.1"/>
    <property type="molecule type" value="Genomic_DNA"/>
</dbReference>
<evidence type="ECO:0000256" key="4">
    <source>
        <dbReference type="ARBA" id="ARBA00023125"/>
    </source>
</evidence>
<keyword evidence="10" id="KW-1185">Reference proteome</keyword>
<evidence type="ECO:0000256" key="2">
    <source>
        <dbReference type="ARBA" id="ARBA00005249"/>
    </source>
</evidence>
<comment type="function">
    <text evidence="7">TFIIF is a general transcription initiation factor that binds to RNA polymerase II and helps to recruit it to the initiation complex in collaboration with TFIIB. It promotes transcription elongation.</text>
</comment>
<evidence type="ECO:0000256" key="7">
    <source>
        <dbReference type="RuleBase" id="RU366044"/>
    </source>
</evidence>
<protein>
    <recommendedName>
        <fullName evidence="7">Transcription initiation factor IIF subunit alpha</fullName>
    </recommendedName>
</protein>
<comment type="subcellular location">
    <subcellularLocation>
        <location evidence="1 7">Nucleus</location>
    </subcellularLocation>
</comment>